<reference evidence="2 3" key="1">
    <citation type="submission" date="2023-02" db="EMBL/GenBank/DDBJ databases">
        <title>LHISI_Scaffold_Assembly.</title>
        <authorList>
            <person name="Stuart O.P."/>
            <person name="Cleave R."/>
            <person name="Magrath M.J.L."/>
            <person name="Mikheyev A.S."/>
        </authorList>
    </citation>
    <scope>NUCLEOTIDE SEQUENCE [LARGE SCALE GENOMIC DNA]</scope>
    <source>
        <strain evidence="2">Daus_M_001</strain>
        <tissue evidence="2">Leg muscle</tissue>
    </source>
</reference>
<dbReference type="Gene3D" id="3.30.420.10">
    <property type="entry name" value="Ribonuclease H-like superfamily/Ribonuclease H"/>
    <property type="match status" value="1"/>
</dbReference>
<accession>A0ABQ9I9H0</accession>
<evidence type="ECO:0008006" key="4">
    <source>
        <dbReference type="Google" id="ProtNLM"/>
    </source>
</evidence>
<name>A0ABQ9I9H0_9NEOP</name>
<dbReference type="Proteomes" id="UP001159363">
    <property type="component" value="Chromosome 2"/>
</dbReference>
<dbReference type="InterPro" id="IPR036397">
    <property type="entry name" value="RNaseH_sf"/>
</dbReference>
<evidence type="ECO:0000313" key="3">
    <source>
        <dbReference type="Proteomes" id="UP001159363"/>
    </source>
</evidence>
<proteinExistence type="predicted"/>
<sequence>MARNPSQNGVAERMNRTLLEKTRCLLLDSNFGKEIYTEISPPDSARHTVTPEGVTRERTETQDVEDTHMDYNGFTPEEVSNESTREDFELNFAVNVLALSVSGDAPECYKDAVKDVGWRRAIN</sequence>
<keyword evidence="3" id="KW-1185">Reference proteome</keyword>
<evidence type="ECO:0000313" key="2">
    <source>
        <dbReference type="EMBL" id="KAJ8893313.1"/>
    </source>
</evidence>
<feature type="compositionally biased region" description="Basic and acidic residues" evidence="1">
    <location>
        <begin position="54"/>
        <end position="69"/>
    </location>
</feature>
<organism evidence="2 3">
    <name type="scientific">Dryococelus australis</name>
    <dbReference type="NCBI Taxonomy" id="614101"/>
    <lineage>
        <taxon>Eukaryota</taxon>
        <taxon>Metazoa</taxon>
        <taxon>Ecdysozoa</taxon>
        <taxon>Arthropoda</taxon>
        <taxon>Hexapoda</taxon>
        <taxon>Insecta</taxon>
        <taxon>Pterygota</taxon>
        <taxon>Neoptera</taxon>
        <taxon>Polyneoptera</taxon>
        <taxon>Phasmatodea</taxon>
        <taxon>Verophasmatodea</taxon>
        <taxon>Anareolatae</taxon>
        <taxon>Phasmatidae</taxon>
        <taxon>Eurycanthinae</taxon>
        <taxon>Dryococelus</taxon>
    </lineage>
</organism>
<dbReference type="EMBL" id="JARBHB010000002">
    <property type="protein sequence ID" value="KAJ8893313.1"/>
    <property type="molecule type" value="Genomic_DNA"/>
</dbReference>
<feature type="region of interest" description="Disordered" evidence="1">
    <location>
        <begin position="38"/>
        <end position="83"/>
    </location>
</feature>
<protein>
    <recommendedName>
        <fullName evidence="4">Integrase catalytic domain-containing protein</fullName>
    </recommendedName>
</protein>
<dbReference type="SUPFAM" id="SSF53098">
    <property type="entry name" value="Ribonuclease H-like"/>
    <property type="match status" value="1"/>
</dbReference>
<dbReference type="InterPro" id="IPR012337">
    <property type="entry name" value="RNaseH-like_sf"/>
</dbReference>
<gene>
    <name evidence="2" type="ORF">PR048_005904</name>
</gene>
<comment type="caution">
    <text evidence="2">The sequence shown here is derived from an EMBL/GenBank/DDBJ whole genome shotgun (WGS) entry which is preliminary data.</text>
</comment>
<evidence type="ECO:0000256" key="1">
    <source>
        <dbReference type="SAM" id="MobiDB-lite"/>
    </source>
</evidence>